<dbReference type="EMBL" id="CAWUPB010001195">
    <property type="protein sequence ID" value="CAK7355564.1"/>
    <property type="molecule type" value="Genomic_DNA"/>
</dbReference>
<evidence type="ECO:0000313" key="6">
    <source>
        <dbReference type="EMBL" id="CAK7355564.1"/>
    </source>
</evidence>
<feature type="compositionally biased region" description="Polar residues" evidence="3">
    <location>
        <begin position="813"/>
        <end position="822"/>
    </location>
</feature>
<dbReference type="GO" id="GO:0030983">
    <property type="term" value="F:mismatched DNA binding"/>
    <property type="evidence" value="ECO:0007669"/>
    <property type="project" value="InterPro"/>
</dbReference>
<feature type="region of interest" description="Disordered" evidence="3">
    <location>
        <begin position="837"/>
        <end position="858"/>
    </location>
</feature>
<evidence type="ECO:0008006" key="8">
    <source>
        <dbReference type="Google" id="ProtNLM"/>
    </source>
</evidence>
<dbReference type="Gene3D" id="3.30.1540.20">
    <property type="entry name" value="MutL, C-terminal domain, dimerisation subdomain"/>
    <property type="match status" value="2"/>
</dbReference>
<dbReference type="PROSITE" id="PS00058">
    <property type="entry name" value="DNA_MISMATCH_REPAIR_1"/>
    <property type="match status" value="1"/>
</dbReference>
<dbReference type="SUPFAM" id="SSF54211">
    <property type="entry name" value="Ribosomal protein S5 domain 2-like"/>
    <property type="match status" value="1"/>
</dbReference>
<gene>
    <name evidence="6" type="ORF">DCAF_LOCUS25824</name>
</gene>
<proteinExistence type="inferred from homology"/>
<evidence type="ECO:0000256" key="2">
    <source>
        <dbReference type="ARBA" id="ARBA00022763"/>
    </source>
</evidence>
<evidence type="ECO:0000256" key="3">
    <source>
        <dbReference type="SAM" id="MobiDB-lite"/>
    </source>
</evidence>
<feature type="domain" description="MutL C-terminal dimerisation" evidence="4">
    <location>
        <begin position="979"/>
        <end position="1141"/>
    </location>
</feature>
<dbReference type="GO" id="GO:0032300">
    <property type="term" value="C:mismatch repair complex"/>
    <property type="evidence" value="ECO:0007669"/>
    <property type="project" value="InterPro"/>
</dbReference>
<keyword evidence="2" id="KW-0227">DNA damage</keyword>
<protein>
    <recommendedName>
        <fullName evidence="8">DNA mismatch repair protein MLH3</fullName>
    </recommendedName>
</protein>
<dbReference type="GO" id="GO:0006298">
    <property type="term" value="P:mismatch repair"/>
    <property type="evidence" value="ECO:0007669"/>
    <property type="project" value="InterPro"/>
</dbReference>
<evidence type="ECO:0000259" key="4">
    <source>
        <dbReference type="SMART" id="SM00853"/>
    </source>
</evidence>
<dbReference type="InterPro" id="IPR014762">
    <property type="entry name" value="DNA_mismatch_repair_CS"/>
</dbReference>
<dbReference type="PANTHER" id="PTHR10073:SF47">
    <property type="entry name" value="DNA MISMATCH REPAIR PROTEIN MLH3"/>
    <property type="match status" value="1"/>
</dbReference>
<accession>A0AAV1SS83</accession>
<dbReference type="SMART" id="SM01340">
    <property type="entry name" value="DNA_mis_repair"/>
    <property type="match status" value="1"/>
</dbReference>
<dbReference type="InterPro" id="IPR014721">
    <property type="entry name" value="Ribsml_uS5_D2-typ_fold_subgr"/>
</dbReference>
<sequence length="1214" mass="137132">MGTIKRLPEPVRSTMRSGIVVFDLTRVIEELVFNSLDAGAKKVSVYVAVGACYVKVADDGCGISRDGLALLGERYANVWKRVKYEHHMIPVEYICGIILTSKVQRMADMDVASGNFGFRGEALSSIADVSVLDIVTKARGRPNGYRKIMKGSKCLYMEIDDHIKDVGTTVVVRDLFYNQPVRRKCMQSSPKKILHLVSFKVVDIESEEELLCTHPSSALSLLMSIFGIEYSSSLHELNISDGVLKLCGYVSDPCSNFSIKAFQYVSDINSRFVCKGPIHKLLNHLASRFEHPDPQMSNSVSQKGKKSRPQPCPAYILNISCPLSLYDLTFEPSKTHAEFKDWNLILTFIEKVMQQLWMESTINGESSTHAADSFQKNDIWQEGNNIALAEQDLSGFAIKKCEVKNHLSSHHLLSSPLTMLTKEVDHLFHGKHDKVPRQEFYSNVSELEDEQADMEYVFQSDYMATATKENFLLSDDCFLEDSFNTRERFSDCIESHFLSSEWQNESPKIESVARNISLVSVLPFDHCELPFSNSNKKPMLQSCLSQRSLSHDRDLFASKEAFEFLDDCYKNKRRRLCSDENVGIPEGDQRFDIFPCAWQQDEASYAQQLHADIDRAEMSADFDLLSGASAKSFSPNGKLYVEGKGLASDSILQTEMYGSGSHSSKSDWCSVTSNPFCHAKDWDDEHFPDDMESERSKRWSKKENYWHFPDSYEIMSKLSSLDNCFSSCTSSVLDFKDSADSSKAIYKFLQWHNQHDEFSLQQSDVSTGETDWLLLESGSKESKRTGNYERQVNRSRYRGCEQDHVPNKRSRRSNSAPPFYSQNTRFVSLNNHSMRNEEKPQTQLFDNGLTSPEDNDFEHLSFQPSEAEEDLTRSTKSNVKDIPDVMLNMKEIPKGNTEHSQQPEAYDSSVEGFMPKDAHESIDYGTKWQNGSKQIANHMSSNVDSQRNILDISSGFLHLAGNLLVPESIHKNCLQDARVLQQVDKKFIPIVAGGTLAVIDQHAADERIRLEELRQKLNDKVLSGEAKTVAYLDAEQELILPEIGYQLLHNYGEQVREWGWICNIQGSGTFKKNLNILHQQTTVITLLAVPCVLGVNLSDGDLLEFLQQLADTDGSSTIPPSVLRVLNYKACRGAIMFGDSLLPSECSLIVEELKQTSLCFQCAHGRPTTVPVVRMVALHKQIAKLGVLNDSWHGLRRHELSLERAAQRLSAARD</sequence>
<dbReference type="Gene3D" id="3.30.565.10">
    <property type="entry name" value="Histidine kinase-like ATPase, C-terminal domain"/>
    <property type="match status" value="1"/>
</dbReference>
<dbReference type="InterPro" id="IPR036890">
    <property type="entry name" value="HATPase_C_sf"/>
</dbReference>
<dbReference type="InterPro" id="IPR014790">
    <property type="entry name" value="MutL_C"/>
</dbReference>
<comment type="caution">
    <text evidence="6">The sequence shown here is derived from an EMBL/GenBank/DDBJ whole genome shotgun (WGS) entry which is preliminary data.</text>
</comment>
<dbReference type="AlphaFoldDB" id="A0AAV1SS83"/>
<dbReference type="SMART" id="SM00853">
    <property type="entry name" value="MutL_C"/>
    <property type="match status" value="1"/>
</dbReference>
<evidence type="ECO:0000259" key="5">
    <source>
        <dbReference type="SMART" id="SM01340"/>
    </source>
</evidence>
<evidence type="ECO:0000256" key="1">
    <source>
        <dbReference type="ARBA" id="ARBA00006082"/>
    </source>
</evidence>
<dbReference type="InterPro" id="IPR037198">
    <property type="entry name" value="MutL_C_sf"/>
</dbReference>
<feature type="compositionally biased region" description="Polar residues" evidence="3">
    <location>
        <begin position="841"/>
        <end position="852"/>
    </location>
</feature>
<keyword evidence="7" id="KW-1185">Reference proteome</keyword>
<reference evidence="6 7" key="1">
    <citation type="submission" date="2024-01" db="EMBL/GenBank/DDBJ databases">
        <authorList>
            <person name="Waweru B."/>
        </authorList>
    </citation>
    <scope>NUCLEOTIDE SEQUENCE [LARGE SCALE GENOMIC DNA]</scope>
</reference>
<dbReference type="SUPFAM" id="SSF55874">
    <property type="entry name" value="ATPase domain of HSP90 chaperone/DNA topoisomerase II/histidine kinase"/>
    <property type="match status" value="1"/>
</dbReference>
<comment type="similarity">
    <text evidence="1">Belongs to the DNA mismatch repair MutL/HexB family.</text>
</comment>
<dbReference type="InterPro" id="IPR020568">
    <property type="entry name" value="Ribosomal_Su5_D2-typ_SF"/>
</dbReference>
<dbReference type="GO" id="GO:0140664">
    <property type="term" value="F:ATP-dependent DNA damage sensor activity"/>
    <property type="evidence" value="ECO:0007669"/>
    <property type="project" value="InterPro"/>
</dbReference>
<dbReference type="SUPFAM" id="SSF118116">
    <property type="entry name" value="DNA mismatch repair protein MutL"/>
    <property type="match status" value="1"/>
</dbReference>
<dbReference type="GO" id="GO:0005524">
    <property type="term" value="F:ATP binding"/>
    <property type="evidence" value="ECO:0007669"/>
    <property type="project" value="InterPro"/>
</dbReference>
<dbReference type="Proteomes" id="UP001314170">
    <property type="component" value="Unassembled WGS sequence"/>
</dbReference>
<dbReference type="Gene3D" id="3.30.230.10">
    <property type="match status" value="1"/>
</dbReference>
<dbReference type="PANTHER" id="PTHR10073">
    <property type="entry name" value="DNA MISMATCH REPAIR PROTEIN MLH, PMS, MUTL"/>
    <property type="match status" value="1"/>
</dbReference>
<feature type="region of interest" description="Disordered" evidence="3">
    <location>
        <begin position="783"/>
        <end position="822"/>
    </location>
</feature>
<feature type="domain" description="DNA mismatch repair protein S5" evidence="5">
    <location>
        <begin position="222"/>
        <end position="358"/>
    </location>
</feature>
<organism evidence="6 7">
    <name type="scientific">Dovyalis caffra</name>
    <dbReference type="NCBI Taxonomy" id="77055"/>
    <lineage>
        <taxon>Eukaryota</taxon>
        <taxon>Viridiplantae</taxon>
        <taxon>Streptophyta</taxon>
        <taxon>Embryophyta</taxon>
        <taxon>Tracheophyta</taxon>
        <taxon>Spermatophyta</taxon>
        <taxon>Magnoliopsida</taxon>
        <taxon>eudicotyledons</taxon>
        <taxon>Gunneridae</taxon>
        <taxon>Pentapetalae</taxon>
        <taxon>rosids</taxon>
        <taxon>fabids</taxon>
        <taxon>Malpighiales</taxon>
        <taxon>Salicaceae</taxon>
        <taxon>Flacourtieae</taxon>
        <taxon>Dovyalis</taxon>
    </lineage>
</organism>
<name>A0AAV1SS83_9ROSI</name>
<evidence type="ECO:0000313" key="7">
    <source>
        <dbReference type="Proteomes" id="UP001314170"/>
    </source>
</evidence>
<dbReference type="InterPro" id="IPR038973">
    <property type="entry name" value="MutL/Mlh/Pms-like"/>
</dbReference>
<dbReference type="GO" id="GO:0016887">
    <property type="term" value="F:ATP hydrolysis activity"/>
    <property type="evidence" value="ECO:0007669"/>
    <property type="project" value="InterPro"/>
</dbReference>
<dbReference type="FunFam" id="3.30.1370.100:FF:000007">
    <property type="entry name" value="MUTL protein homolog 3"/>
    <property type="match status" value="1"/>
</dbReference>
<dbReference type="InterPro" id="IPR013507">
    <property type="entry name" value="DNA_mismatch_S5_2-like"/>
</dbReference>
<dbReference type="InterPro" id="IPR042120">
    <property type="entry name" value="MutL_C_dimsub"/>
</dbReference>